<accession>A0A0P0NWH1</accession>
<name>A0A0P0NWH1_9CAUL</name>
<dbReference type="PANTHER" id="PTHR30055:SF234">
    <property type="entry name" value="HTH-TYPE TRANSCRIPTIONAL REGULATOR BETI"/>
    <property type="match status" value="1"/>
</dbReference>
<dbReference type="EMBL" id="CP013002">
    <property type="protein sequence ID" value="ALL12395.1"/>
    <property type="molecule type" value="Genomic_DNA"/>
</dbReference>
<dbReference type="GO" id="GO:0000976">
    <property type="term" value="F:transcription cis-regulatory region binding"/>
    <property type="evidence" value="ECO:0007669"/>
    <property type="project" value="TreeGrafter"/>
</dbReference>
<feature type="domain" description="HTH tetR-type" evidence="5">
    <location>
        <begin position="26"/>
        <end position="86"/>
    </location>
</feature>
<dbReference type="PROSITE" id="PS50977">
    <property type="entry name" value="HTH_TETR_2"/>
    <property type="match status" value="1"/>
</dbReference>
<dbReference type="Gene3D" id="1.10.357.10">
    <property type="entry name" value="Tetracycline Repressor, domain 2"/>
    <property type="match status" value="1"/>
</dbReference>
<gene>
    <name evidence="6" type="ORF">AQ619_02930</name>
</gene>
<evidence type="ECO:0000256" key="2">
    <source>
        <dbReference type="ARBA" id="ARBA00023125"/>
    </source>
</evidence>
<dbReference type="InterPro" id="IPR050109">
    <property type="entry name" value="HTH-type_TetR-like_transc_reg"/>
</dbReference>
<organism evidence="6 7">
    <name type="scientific">Caulobacter henricii</name>
    <dbReference type="NCBI Taxonomy" id="69395"/>
    <lineage>
        <taxon>Bacteria</taxon>
        <taxon>Pseudomonadati</taxon>
        <taxon>Pseudomonadota</taxon>
        <taxon>Alphaproteobacteria</taxon>
        <taxon>Caulobacterales</taxon>
        <taxon>Caulobacteraceae</taxon>
        <taxon>Caulobacter</taxon>
    </lineage>
</organism>
<dbReference type="Gene3D" id="1.10.10.60">
    <property type="entry name" value="Homeodomain-like"/>
    <property type="match status" value="1"/>
</dbReference>
<dbReference type="InterPro" id="IPR009057">
    <property type="entry name" value="Homeodomain-like_sf"/>
</dbReference>
<keyword evidence="7" id="KW-1185">Reference proteome</keyword>
<dbReference type="InterPro" id="IPR036271">
    <property type="entry name" value="Tet_transcr_reg_TetR-rel_C_sf"/>
</dbReference>
<evidence type="ECO:0000256" key="4">
    <source>
        <dbReference type="PROSITE-ProRule" id="PRU00335"/>
    </source>
</evidence>
<evidence type="ECO:0000259" key="5">
    <source>
        <dbReference type="PROSITE" id="PS50977"/>
    </source>
</evidence>
<keyword evidence="2 4" id="KW-0238">DNA-binding</keyword>
<sequence length="226" mass="24942">MVKGQDPVATTGTYASKPLAQSLKSAKKRDAILRAAIKIINLKSFALATMSEIAATLDLRDASLYYYYPNKQALAFACHLQSLERLERMLVIADREAESGAGKLERLLTDLLHDSAENGPQLYFGDLSYLSDAQREEVSDWGQRLTADLERFVEEGIQDGSIVPCEPQLVVQLLLGMLIWLVKWVPTIRGVTPDRLMAAMGVVSLTGLQPRRSGSANRRLKPLPAT</sequence>
<protein>
    <submittedName>
        <fullName evidence="6">TetR family transcriptional regulator</fullName>
    </submittedName>
</protein>
<dbReference type="GO" id="GO:0003700">
    <property type="term" value="F:DNA-binding transcription factor activity"/>
    <property type="evidence" value="ECO:0007669"/>
    <property type="project" value="TreeGrafter"/>
</dbReference>
<keyword evidence="1" id="KW-0805">Transcription regulation</keyword>
<dbReference type="InterPro" id="IPR001647">
    <property type="entry name" value="HTH_TetR"/>
</dbReference>
<reference evidence="6 7" key="1">
    <citation type="submission" date="2015-10" db="EMBL/GenBank/DDBJ databases">
        <title>Conservation of the essential genome among Caulobacter and Brevundimonas species.</title>
        <authorList>
            <person name="Scott D."/>
            <person name="Ely B."/>
        </authorList>
    </citation>
    <scope>NUCLEOTIDE SEQUENCE [LARGE SCALE GENOMIC DNA]</scope>
    <source>
        <strain evidence="6 7">CB4</strain>
    </source>
</reference>
<dbReference type="Pfam" id="PF17932">
    <property type="entry name" value="TetR_C_24"/>
    <property type="match status" value="1"/>
</dbReference>
<dbReference type="SUPFAM" id="SSF46689">
    <property type="entry name" value="Homeodomain-like"/>
    <property type="match status" value="1"/>
</dbReference>
<keyword evidence="3" id="KW-0804">Transcription</keyword>
<dbReference type="SUPFAM" id="SSF48498">
    <property type="entry name" value="Tetracyclin repressor-like, C-terminal domain"/>
    <property type="match status" value="1"/>
</dbReference>
<evidence type="ECO:0000256" key="1">
    <source>
        <dbReference type="ARBA" id="ARBA00023015"/>
    </source>
</evidence>
<dbReference type="Proteomes" id="UP000056905">
    <property type="component" value="Chromosome"/>
</dbReference>
<evidence type="ECO:0000313" key="7">
    <source>
        <dbReference type="Proteomes" id="UP000056905"/>
    </source>
</evidence>
<dbReference type="AlphaFoldDB" id="A0A0P0NWH1"/>
<evidence type="ECO:0000256" key="3">
    <source>
        <dbReference type="ARBA" id="ARBA00023163"/>
    </source>
</evidence>
<proteinExistence type="predicted"/>
<feature type="DNA-binding region" description="H-T-H motif" evidence="4">
    <location>
        <begin position="49"/>
        <end position="68"/>
    </location>
</feature>
<dbReference type="InterPro" id="IPR041490">
    <property type="entry name" value="KstR2_TetR_C"/>
</dbReference>
<dbReference type="Pfam" id="PF00440">
    <property type="entry name" value="TetR_N"/>
    <property type="match status" value="1"/>
</dbReference>
<dbReference type="STRING" id="69395.AQ619_02930"/>
<dbReference type="KEGG" id="chq:AQ619_02930"/>
<evidence type="ECO:0000313" key="6">
    <source>
        <dbReference type="EMBL" id="ALL12395.1"/>
    </source>
</evidence>
<dbReference type="PANTHER" id="PTHR30055">
    <property type="entry name" value="HTH-TYPE TRANSCRIPTIONAL REGULATOR RUTR"/>
    <property type="match status" value="1"/>
</dbReference>